<dbReference type="Proteomes" id="UP000282211">
    <property type="component" value="Unassembled WGS sequence"/>
</dbReference>
<comment type="caution">
    <text evidence="1">The sequence shown here is derived from an EMBL/GenBank/DDBJ whole genome shotgun (WGS) entry which is preliminary data.</text>
</comment>
<dbReference type="RefSeq" id="WP_147405911.1">
    <property type="nucleotide sequence ID" value="NZ_RBII01000002.1"/>
</dbReference>
<proteinExistence type="predicted"/>
<sequence length="216" mass="25227">MSALFAYPKRAKFDRMVSKTKLFSYEKATPRIRDLFSDQVEQVRWIYKLAPETINLMASKNVPEIQIFNLRLKGEELDDDVLRHIDKAIAFPIIFELAYGDNRKAVASPKWQGGKPGKHYYASNWVAEQSERQVLPVATNLEGLYSQLLQSLMPYKGRDYEGLFELNARIEEIRSLEKRCESLRSKIGKEKQFNRRVEFNRELKKTSEHLSELIHG</sequence>
<protein>
    <submittedName>
        <fullName evidence="1">Uncharacterized protein DUF4391</fullName>
    </submittedName>
</protein>
<dbReference type="AlphaFoldDB" id="A0A420WFE5"/>
<dbReference type="InterPro" id="IPR025503">
    <property type="entry name" value="DUF4391"/>
</dbReference>
<evidence type="ECO:0000313" key="2">
    <source>
        <dbReference type="Proteomes" id="UP000282211"/>
    </source>
</evidence>
<evidence type="ECO:0000313" key="1">
    <source>
        <dbReference type="EMBL" id="RKQ69718.1"/>
    </source>
</evidence>
<accession>A0A420WFE5</accession>
<reference evidence="1 2" key="1">
    <citation type="submission" date="2018-10" db="EMBL/GenBank/DDBJ databases">
        <title>Genomic Encyclopedia of Type Strains, Phase IV (KMG-IV): sequencing the most valuable type-strain genomes for metagenomic binning, comparative biology and taxonomic classification.</title>
        <authorList>
            <person name="Goeker M."/>
        </authorList>
    </citation>
    <scope>NUCLEOTIDE SEQUENCE [LARGE SCALE GENOMIC DNA]</scope>
    <source>
        <strain evidence="1 2">DSM 22008</strain>
    </source>
</reference>
<keyword evidence="2" id="KW-1185">Reference proteome</keyword>
<organism evidence="1 2">
    <name type="scientific">Litorimonas taeanensis</name>
    <dbReference type="NCBI Taxonomy" id="568099"/>
    <lineage>
        <taxon>Bacteria</taxon>
        <taxon>Pseudomonadati</taxon>
        <taxon>Pseudomonadota</taxon>
        <taxon>Alphaproteobacteria</taxon>
        <taxon>Maricaulales</taxon>
        <taxon>Robiginitomaculaceae</taxon>
    </lineage>
</organism>
<dbReference type="InParanoid" id="A0A420WFE5"/>
<dbReference type="OrthoDB" id="9805811at2"/>
<dbReference type="Pfam" id="PF14335">
    <property type="entry name" value="DUF4391"/>
    <property type="match status" value="1"/>
</dbReference>
<name>A0A420WFE5_9PROT</name>
<dbReference type="EMBL" id="RBII01000002">
    <property type="protein sequence ID" value="RKQ69718.1"/>
    <property type="molecule type" value="Genomic_DNA"/>
</dbReference>
<gene>
    <name evidence="1" type="ORF">DES40_2523</name>
</gene>